<evidence type="ECO:0000256" key="3">
    <source>
        <dbReference type="ARBA" id="ARBA00007572"/>
    </source>
</evidence>
<dbReference type="SUPFAM" id="SSF52113">
    <property type="entry name" value="BRCT domain"/>
    <property type="match status" value="1"/>
</dbReference>
<dbReference type="GO" id="GO:0005524">
    <property type="term" value="F:ATP binding"/>
    <property type="evidence" value="ECO:0007669"/>
    <property type="project" value="UniProtKB-KW"/>
</dbReference>
<evidence type="ECO:0000259" key="20">
    <source>
        <dbReference type="PROSITE" id="PS50160"/>
    </source>
</evidence>
<dbReference type="SUPFAM" id="SSF117018">
    <property type="entry name" value="ATP-dependent DNA ligase DNA-binding domain"/>
    <property type="match status" value="1"/>
</dbReference>
<evidence type="ECO:0000256" key="5">
    <source>
        <dbReference type="ARBA" id="ARBA00022073"/>
    </source>
</evidence>
<proteinExistence type="inferred from homology"/>
<dbReference type="SUPFAM" id="SSF50249">
    <property type="entry name" value="Nucleic acid-binding proteins"/>
    <property type="match status" value="1"/>
</dbReference>
<evidence type="ECO:0000256" key="9">
    <source>
        <dbReference type="ARBA" id="ARBA00022741"/>
    </source>
</evidence>
<dbReference type="InterPro" id="IPR036420">
    <property type="entry name" value="BRCT_dom_sf"/>
</dbReference>
<dbReference type="InterPro" id="IPR012308">
    <property type="entry name" value="DNA_ligase_ATP-dep_N"/>
</dbReference>
<dbReference type="Gene3D" id="3.40.50.10190">
    <property type="entry name" value="BRCT domain"/>
    <property type="match status" value="2"/>
</dbReference>
<dbReference type="SUPFAM" id="SSF56091">
    <property type="entry name" value="DNA ligase/mRNA capping enzyme, catalytic domain"/>
    <property type="match status" value="1"/>
</dbReference>
<keyword evidence="11" id="KW-0067">ATP-binding</keyword>
<keyword evidence="23" id="KW-1185">Reference proteome</keyword>
<dbReference type="GO" id="GO:0006303">
    <property type="term" value="P:double-strand break repair via nonhomologous end joining"/>
    <property type="evidence" value="ECO:0007669"/>
    <property type="project" value="TreeGrafter"/>
</dbReference>
<dbReference type="CDD" id="cd07903">
    <property type="entry name" value="Adenylation_DNA_ligase_IV"/>
    <property type="match status" value="1"/>
</dbReference>
<dbReference type="GO" id="GO:0071897">
    <property type="term" value="P:DNA biosynthetic process"/>
    <property type="evidence" value="ECO:0007669"/>
    <property type="project" value="InterPro"/>
</dbReference>
<evidence type="ECO:0000256" key="4">
    <source>
        <dbReference type="ARBA" id="ARBA00012727"/>
    </source>
</evidence>
<feature type="domain" description="ATP-dependent DNA ligase family profile" evidence="20">
    <location>
        <begin position="345"/>
        <end position="469"/>
    </location>
</feature>
<name>A0A6L2Q3Z6_COPFO</name>
<keyword evidence="8" id="KW-0677">Repeat</keyword>
<dbReference type="Proteomes" id="UP000502823">
    <property type="component" value="Unassembled WGS sequence"/>
</dbReference>
<comment type="cofactor">
    <cofactor evidence="1">
        <name>Mg(2+)</name>
        <dbReference type="ChEBI" id="CHEBI:18420"/>
    </cofactor>
</comment>
<dbReference type="FunFam" id="2.40.50.140:FF:000150">
    <property type="entry name" value="DNA ligase"/>
    <property type="match status" value="1"/>
</dbReference>
<evidence type="ECO:0000256" key="11">
    <source>
        <dbReference type="ARBA" id="ARBA00022840"/>
    </source>
</evidence>
<evidence type="ECO:0000256" key="2">
    <source>
        <dbReference type="ARBA" id="ARBA00004123"/>
    </source>
</evidence>
<dbReference type="GO" id="GO:0005958">
    <property type="term" value="C:DNA-dependent protein kinase-DNA ligase 4 complex"/>
    <property type="evidence" value="ECO:0007669"/>
    <property type="project" value="TreeGrafter"/>
</dbReference>
<dbReference type="InterPro" id="IPR012310">
    <property type="entry name" value="DNA_ligase_ATP-dep_cent"/>
</dbReference>
<evidence type="ECO:0000256" key="8">
    <source>
        <dbReference type="ARBA" id="ARBA00022737"/>
    </source>
</evidence>
<dbReference type="InterPro" id="IPR029710">
    <property type="entry name" value="LIG4"/>
</dbReference>
<keyword evidence="12" id="KW-0460">Magnesium</keyword>
<keyword evidence="13" id="KW-0233">DNA recombination</keyword>
<dbReference type="InterPro" id="IPR044125">
    <property type="entry name" value="Adenylation_DNA_ligase_IV"/>
</dbReference>
<dbReference type="Pfam" id="PF00533">
    <property type="entry name" value="BRCT"/>
    <property type="match status" value="1"/>
</dbReference>
<comment type="subcellular location">
    <subcellularLocation>
        <location evidence="2">Nucleus</location>
    </subcellularLocation>
</comment>
<dbReference type="Pfam" id="PF04675">
    <property type="entry name" value="DNA_ligase_A_N"/>
    <property type="match status" value="1"/>
</dbReference>
<dbReference type="Pfam" id="PF04679">
    <property type="entry name" value="DNA_ligase_A_C"/>
    <property type="match status" value="1"/>
</dbReference>
<dbReference type="PROSITE" id="PS00333">
    <property type="entry name" value="DNA_LIGASE_A2"/>
    <property type="match status" value="1"/>
</dbReference>
<dbReference type="CDD" id="cd07968">
    <property type="entry name" value="OBF_DNA_ligase_IV"/>
    <property type="match status" value="1"/>
</dbReference>
<dbReference type="InterPro" id="IPR012340">
    <property type="entry name" value="NA-bd_OB-fold"/>
</dbReference>
<dbReference type="OrthoDB" id="151490at2759"/>
<accession>A0A6L2Q3Z6</accession>
<evidence type="ECO:0000259" key="21">
    <source>
        <dbReference type="PROSITE" id="PS50172"/>
    </source>
</evidence>
<evidence type="ECO:0000256" key="13">
    <source>
        <dbReference type="ARBA" id="ARBA00023172"/>
    </source>
</evidence>
<dbReference type="PANTHER" id="PTHR45997">
    <property type="entry name" value="DNA LIGASE 4"/>
    <property type="match status" value="1"/>
</dbReference>
<evidence type="ECO:0000256" key="12">
    <source>
        <dbReference type="ARBA" id="ARBA00022842"/>
    </source>
</evidence>
<keyword evidence="10" id="KW-0227">DNA damage</keyword>
<keyword evidence="9" id="KW-0547">Nucleotide-binding</keyword>
<dbReference type="InterPro" id="IPR012309">
    <property type="entry name" value="DNA_ligase_ATP-dep_C"/>
</dbReference>
<dbReference type="PANTHER" id="PTHR45997:SF1">
    <property type="entry name" value="DNA LIGASE 4"/>
    <property type="match status" value="1"/>
</dbReference>
<evidence type="ECO:0000256" key="7">
    <source>
        <dbReference type="ARBA" id="ARBA00022723"/>
    </source>
</evidence>
<dbReference type="Gene3D" id="2.40.50.140">
    <property type="entry name" value="Nucleic acid-binding proteins"/>
    <property type="match status" value="1"/>
</dbReference>
<dbReference type="NCBIfam" id="TIGR00574">
    <property type="entry name" value="dnl1"/>
    <property type="match status" value="1"/>
</dbReference>
<organism evidence="22 23">
    <name type="scientific">Coptotermes formosanus</name>
    <name type="common">Formosan subterranean termite</name>
    <dbReference type="NCBI Taxonomy" id="36987"/>
    <lineage>
        <taxon>Eukaryota</taxon>
        <taxon>Metazoa</taxon>
        <taxon>Ecdysozoa</taxon>
        <taxon>Arthropoda</taxon>
        <taxon>Hexapoda</taxon>
        <taxon>Insecta</taxon>
        <taxon>Pterygota</taxon>
        <taxon>Neoptera</taxon>
        <taxon>Polyneoptera</taxon>
        <taxon>Dictyoptera</taxon>
        <taxon>Blattodea</taxon>
        <taxon>Blattoidea</taxon>
        <taxon>Termitoidae</taxon>
        <taxon>Rhinotermitidae</taxon>
        <taxon>Coptotermes</taxon>
    </lineage>
</organism>
<dbReference type="InterPro" id="IPR000977">
    <property type="entry name" value="DNA_ligase_ATP-dep"/>
</dbReference>
<evidence type="ECO:0000256" key="19">
    <source>
        <dbReference type="RuleBase" id="RU004196"/>
    </source>
</evidence>
<dbReference type="InParanoid" id="A0A6L2Q3Z6"/>
<dbReference type="Gene3D" id="3.30.470.30">
    <property type="entry name" value="DNA ligase/mRNA capping enzyme"/>
    <property type="match status" value="1"/>
</dbReference>
<dbReference type="GO" id="GO:0006297">
    <property type="term" value="P:nucleotide-excision repair, DNA gap filling"/>
    <property type="evidence" value="ECO:0007669"/>
    <property type="project" value="TreeGrafter"/>
</dbReference>
<dbReference type="SMART" id="SM00292">
    <property type="entry name" value="BRCT"/>
    <property type="match status" value="1"/>
</dbReference>
<keyword evidence="14" id="KW-0234">DNA repair</keyword>
<feature type="non-terminal residue" evidence="22">
    <location>
        <position position="854"/>
    </location>
</feature>
<dbReference type="InterPro" id="IPR036599">
    <property type="entry name" value="DNA_ligase_N_sf"/>
</dbReference>
<evidence type="ECO:0000256" key="17">
    <source>
        <dbReference type="ARBA" id="ARBA00031942"/>
    </source>
</evidence>
<dbReference type="FunCoup" id="A0A6L2Q3Z6">
    <property type="interactions" value="832"/>
</dbReference>
<keyword evidence="6" id="KW-0436">Ligase</keyword>
<comment type="catalytic activity">
    <reaction evidence="18">
        <text>ATP + (deoxyribonucleotide)n-3'-hydroxyl + 5'-phospho-(deoxyribonucleotide)m = (deoxyribonucleotide)n+m + AMP + diphosphate.</text>
        <dbReference type="EC" id="6.5.1.1"/>
    </reaction>
</comment>
<reference evidence="23" key="1">
    <citation type="submission" date="2020-01" db="EMBL/GenBank/DDBJ databases">
        <title>Draft genome sequence of the Termite Coptotermes fromosanus.</title>
        <authorList>
            <person name="Itakura S."/>
            <person name="Yosikawa Y."/>
            <person name="Umezawa K."/>
        </authorList>
    </citation>
    <scope>NUCLEOTIDE SEQUENCE [LARGE SCALE GENOMIC DNA]</scope>
</reference>
<comment type="caution">
    <text evidence="22">The sequence shown here is derived from an EMBL/GenBank/DDBJ whole genome shotgun (WGS) entry which is preliminary data.</text>
</comment>
<keyword evidence="7" id="KW-0479">Metal-binding</keyword>
<gene>
    <name evidence="22" type="ORF">Cfor_06191</name>
</gene>
<evidence type="ECO:0000313" key="22">
    <source>
        <dbReference type="EMBL" id="GFG36577.1"/>
    </source>
</evidence>
<dbReference type="AlphaFoldDB" id="A0A6L2Q3Z6"/>
<dbReference type="GO" id="GO:0046872">
    <property type="term" value="F:metal ion binding"/>
    <property type="evidence" value="ECO:0007669"/>
    <property type="project" value="UniProtKB-KW"/>
</dbReference>
<dbReference type="GO" id="GO:0003910">
    <property type="term" value="F:DNA ligase (ATP) activity"/>
    <property type="evidence" value="ECO:0007669"/>
    <property type="project" value="UniProtKB-EC"/>
</dbReference>
<dbReference type="InterPro" id="IPR016059">
    <property type="entry name" value="DNA_ligase_ATP-dep_CS"/>
</dbReference>
<dbReference type="InterPro" id="IPR001357">
    <property type="entry name" value="BRCT_dom"/>
</dbReference>
<dbReference type="Pfam" id="PF01068">
    <property type="entry name" value="DNA_ligase_A_M"/>
    <property type="match status" value="1"/>
</dbReference>
<evidence type="ECO:0000256" key="16">
    <source>
        <dbReference type="ARBA" id="ARBA00030676"/>
    </source>
</evidence>
<keyword evidence="15" id="KW-0539">Nucleus</keyword>
<dbReference type="GO" id="GO:0003677">
    <property type="term" value="F:DNA binding"/>
    <property type="evidence" value="ECO:0007669"/>
    <property type="project" value="InterPro"/>
</dbReference>
<protein>
    <recommendedName>
        <fullName evidence="5">DNA ligase 4</fullName>
        <ecNumber evidence="4">6.5.1.1</ecNumber>
    </recommendedName>
    <alternativeName>
        <fullName evidence="17">DNA ligase IV</fullName>
    </alternativeName>
    <alternativeName>
        <fullName evidence="16">Polydeoxyribonucleotide synthase [ATP] 4</fullName>
    </alternativeName>
</protein>
<evidence type="ECO:0000256" key="10">
    <source>
        <dbReference type="ARBA" id="ARBA00022763"/>
    </source>
</evidence>
<dbReference type="GO" id="GO:0032807">
    <property type="term" value="C:DNA ligase IV complex"/>
    <property type="evidence" value="ECO:0007669"/>
    <property type="project" value="TreeGrafter"/>
</dbReference>
<evidence type="ECO:0000256" key="15">
    <source>
        <dbReference type="ARBA" id="ARBA00023242"/>
    </source>
</evidence>
<dbReference type="PROSITE" id="PS50160">
    <property type="entry name" value="DNA_LIGASE_A3"/>
    <property type="match status" value="1"/>
</dbReference>
<dbReference type="Gene3D" id="1.10.3260.10">
    <property type="entry name" value="DNA ligase, ATP-dependent, N-terminal domain"/>
    <property type="match status" value="1"/>
</dbReference>
<dbReference type="GO" id="GO:0006310">
    <property type="term" value="P:DNA recombination"/>
    <property type="evidence" value="ECO:0007669"/>
    <property type="project" value="UniProtKB-KW"/>
</dbReference>
<evidence type="ECO:0000256" key="6">
    <source>
        <dbReference type="ARBA" id="ARBA00022598"/>
    </source>
</evidence>
<feature type="domain" description="BRCT" evidence="21">
    <location>
        <begin position="643"/>
        <end position="732"/>
    </location>
</feature>
<evidence type="ECO:0000256" key="18">
    <source>
        <dbReference type="ARBA" id="ARBA00034003"/>
    </source>
</evidence>
<comment type="similarity">
    <text evidence="3 19">Belongs to the ATP-dependent DNA ligase family.</text>
</comment>
<evidence type="ECO:0000256" key="1">
    <source>
        <dbReference type="ARBA" id="ARBA00001946"/>
    </source>
</evidence>
<dbReference type="EC" id="6.5.1.1" evidence="4"/>
<evidence type="ECO:0000256" key="14">
    <source>
        <dbReference type="ARBA" id="ARBA00023204"/>
    </source>
</evidence>
<dbReference type="EMBL" id="BLKM01006251">
    <property type="protein sequence ID" value="GFG36577.1"/>
    <property type="molecule type" value="Genomic_DNA"/>
</dbReference>
<dbReference type="PROSITE" id="PS50172">
    <property type="entry name" value="BRCT"/>
    <property type="match status" value="1"/>
</dbReference>
<evidence type="ECO:0000313" key="23">
    <source>
        <dbReference type="Proteomes" id="UP000502823"/>
    </source>
</evidence>
<sequence>MESTVASKIPFKDLCSLCEKIGNSARQKKGEYLKKYITYFRDYAKKMKQQSPLLDDSFYPILRLLLPQLDRERGAYGIKEHNLAKVYIRVLGLPKEGHDALKLLNFRAPKTAGRLAGDFAEVAFWVLKSRCPEGGNLNVVQVNTHLDNIALNHAAHDPKGVDAELVAMLTSMSAEEQKWLIRMLLKDMKFGLGQKFIFSVYHPDALELYDVSNNLLKVCQLLRDPTVRLHEVEVSLFSPFRPMLAERCNVRTVEESMEKSQFYYVETKYDGERFQLHVENGIFRYFSRNGYEYTNVYATLLTPHIVKLLRADVRSCILDGEMMGWNQDAKCYKSKGIDFDVKCLKDGDSIRPCLCIFDILLYNGQILTNKPLSERLHYLENLFTPSEGIIMYTERKEVKTEQEVITELNLAIDCRLEGIVLKDPTSVYKPNTRKGGWYKIKPEYTDGLMDHVDLIIMGGYFGEGRRKGISHFLVGAAVPPAAEGMDSVEFHSVTRVGSGYSMNELTELIQKLSPHWQQVIPGQCPPGLVWTKEKPDVWIAPQNSYILEIKATEIVPSNAFKAEFTLRFPRVENIRYDRRWSDCMTITEFDNLRKEASGKLYSRHVDAHDRLSEPLKKKRRQPSRMPIQVAEQFRGIDSSEVSVTSHLLQGKEFCVLTAWKELTKKDIETKIVQNGGKVVQNAGRDVFCVLTGEYTLRARNIASMNQHNIARVDWLLRSIAAHELLPWTPADLFHATPTVKDQLSAEYDEFGDSYTQPLTKESLTYVLEKAALSKTAVNFTQEMFAVVEMELFSGPSPYGFFRPCRAYMDRDSTLNDSWSETSLALDIVELDFTFYGGQISVDINDLTTHVIVHS</sequence>